<dbReference type="SUPFAM" id="SSF46689">
    <property type="entry name" value="Homeodomain-like"/>
    <property type="match status" value="1"/>
</dbReference>
<dbReference type="SMART" id="SM00342">
    <property type="entry name" value="HTH_ARAC"/>
    <property type="match status" value="1"/>
</dbReference>
<dbReference type="EMBL" id="NIBG01000001">
    <property type="protein sequence ID" value="PAB61420.1"/>
    <property type="molecule type" value="Genomic_DNA"/>
</dbReference>
<name>A0A267MRQ4_9FIRM</name>
<dbReference type="InterPro" id="IPR020449">
    <property type="entry name" value="Tscrpt_reg_AraC-type_HTH"/>
</dbReference>
<keyword evidence="1" id="KW-0805">Transcription regulation</keyword>
<evidence type="ECO:0000259" key="4">
    <source>
        <dbReference type="PROSITE" id="PS01124"/>
    </source>
</evidence>
<dbReference type="PANTHER" id="PTHR43280">
    <property type="entry name" value="ARAC-FAMILY TRANSCRIPTIONAL REGULATOR"/>
    <property type="match status" value="1"/>
</dbReference>
<keyword evidence="6" id="KW-1185">Reference proteome</keyword>
<dbReference type="InterPro" id="IPR009057">
    <property type="entry name" value="Homeodomain-like_sf"/>
</dbReference>
<dbReference type="OrthoDB" id="9816335at2"/>
<dbReference type="Proteomes" id="UP000216024">
    <property type="component" value="Unassembled WGS sequence"/>
</dbReference>
<evidence type="ECO:0000313" key="5">
    <source>
        <dbReference type="EMBL" id="PAB61420.1"/>
    </source>
</evidence>
<dbReference type="PROSITE" id="PS01124">
    <property type="entry name" value="HTH_ARAC_FAMILY_2"/>
    <property type="match status" value="1"/>
</dbReference>
<gene>
    <name evidence="5" type="ORF">CCE28_01510</name>
</gene>
<protein>
    <submittedName>
        <fullName evidence="5">AraC family transcriptional regulator</fullName>
    </submittedName>
</protein>
<dbReference type="Gene3D" id="1.10.10.60">
    <property type="entry name" value="Homeodomain-like"/>
    <property type="match status" value="2"/>
</dbReference>
<comment type="caution">
    <text evidence="5">The sequence shown here is derived from an EMBL/GenBank/DDBJ whole genome shotgun (WGS) entry which is preliminary data.</text>
</comment>
<dbReference type="GO" id="GO:0043565">
    <property type="term" value="F:sequence-specific DNA binding"/>
    <property type="evidence" value="ECO:0007669"/>
    <property type="project" value="InterPro"/>
</dbReference>
<dbReference type="Pfam" id="PF12833">
    <property type="entry name" value="HTH_18"/>
    <property type="match status" value="1"/>
</dbReference>
<dbReference type="InterPro" id="IPR018060">
    <property type="entry name" value="HTH_AraC"/>
</dbReference>
<evidence type="ECO:0000256" key="1">
    <source>
        <dbReference type="ARBA" id="ARBA00023015"/>
    </source>
</evidence>
<evidence type="ECO:0000256" key="3">
    <source>
        <dbReference type="ARBA" id="ARBA00023163"/>
    </source>
</evidence>
<organism evidence="5 6">
    <name type="scientific">Anaeromicrobium sediminis</name>
    <dbReference type="NCBI Taxonomy" id="1478221"/>
    <lineage>
        <taxon>Bacteria</taxon>
        <taxon>Bacillati</taxon>
        <taxon>Bacillota</taxon>
        <taxon>Clostridia</taxon>
        <taxon>Peptostreptococcales</taxon>
        <taxon>Thermotaleaceae</taxon>
        <taxon>Anaeromicrobium</taxon>
    </lineage>
</organism>
<feature type="domain" description="HTH araC/xylS-type" evidence="4">
    <location>
        <begin position="203"/>
        <end position="296"/>
    </location>
</feature>
<accession>A0A267MRQ4</accession>
<keyword evidence="2" id="KW-0238">DNA-binding</keyword>
<reference evidence="5 6" key="1">
    <citation type="submission" date="2017-06" db="EMBL/GenBank/DDBJ databases">
        <title>Draft genome sequence of anaerobic fermentative bacterium Anaeromicrobium sediminis DY2726D isolated from West Pacific Ocean sediments.</title>
        <authorList>
            <person name="Zeng X."/>
        </authorList>
    </citation>
    <scope>NUCLEOTIDE SEQUENCE [LARGE SCALE GENOMIC DNA]</scope>
    <source>
        <strain evidence="5 6">DY2726D</strain>
    </source>
</reference>
<sequence length="297" mass="34493">MVEIHSISVFHELLGYEKPKHPLITLIDFNNMKPRIEYINTKYVTGYYTIALKKGKGCGMKYGRGYYDFSEGSLMFLSPGQVAVVEESSSEMEGWMLCFHPDLIRGSSLGNKIDEYTFFSYDTSEALHLSENEKEVITNIVQSIKKEYSQNIDIYSQDLIVSNIEMLLNYSKRFYGRQFITRNNVNKDLITRFHMLLRRCFEEENLVEKGIPTVKYIAKEMGYSTNYLSDLLKKETGKNTQEHIQFQLVEMAKNLLLGTNEPISQIGFMLGFEYPSHFSKFFKQKTGMSPVSYRKKS</sequence>
<dbReference type="PANTHER" id="PTHR43280:SF32">
    <property type="entry name" value="TRANSCRIPTIONAL REGULATORY PROTEIN"/>
    <property type="match status" value="1"/>
</dbReference>
<proteinExistence type="predicted"/>
<dbReference type="GO" id="GO:0003700">
    <property type="term" value="F:DNA-binding transcription factor activity"/>
    <property type="evidence" value="ECO:0007669"/>
    <property type="project" value="InterPro"/>
</dbReference>
<dbReference type="AlphaFoldDB" id="A0A267MRQ4"/>
<dbReference type="PRINTS" id="PR00032">
    <property type="entry name" value="HTHARAC"/>
</dbReference>
<keyword evidence="3" id="KW-0804">Transcription</keyword>
<evidence type="ECO:0000313" key="6">
    <source>
        <dbReference type="Proteomes" id="UP000216024"/>
    </source>
</evidence>
<evidence type="ECO:0000256" key="2">
    <source>
        <dbReference type="ARBA" id="ARBA00023125"/>
    </source>
</evidence>